<comment type="caution">
    <text evidence="6">The sequence shown here is derived from an EMBL/GenBank/DDBJ whole genome shotgun (WGS) entry which is preliminary data.</text>
</comment>
<dbReference type="PRINTS" id="PR00039">
    <property type="entry name" value="HTHLYSR"/>
</dbReference>
<dbReference type="Gene3D" id="1.10.10.10">
    <property type="entry name" value="Winged helix-like DNA-binding domain superfamily/Winged helix DNA-binding domain"/>
    <property type="match status" value="1"/>
</dbReference>
<feature type="domain" description="HTH lysR-type" evidence="5">
    <location>
        <begin position="1"/>
        <end position="58"/>
    </location>
</feature>
<dbReference type="InterPro" id="IPR005119">
    <property type="entry name" value="LysR_subst-bd"/>
</dbReference>
<dbReference type="PANTHER" id="PTHR30346:SF0">
    <property type="entry name" value="HCA OPERON TRANSCRIPTIONAL ACTIVATOR HCAR"/>
    <property type="match status" value="1"/>
</dbReference>
<accession>A0A9D2S8M8</accession>
<dbReference type="Gene3D" id="3.40.190.10">
    <property type="entry name" value="Periplasmic binding protein-like II"/>
    <property type="match status" value="2"/>
</dbReference>
<dbReference type="GO" id="GO:0003677">
    <property type="term" value="F:DNA binding"/>
    <property type="evidence" value="ECO:0007669"/>
    <property type="project" value="UniProtKB-KW"/>
</dbReference>
<dbReference type="InterPro" id="IPR036390">
    <property type="entry name" value="WH_DNA-bd_sf"/>
</dbReference>
<reference evidence="6" key="1">
    <citation type="journal article" date="2021" name="PeerJ">
        <title>Extensive microbial diversity within the chicken gut microbiome revealed by metagenomics and culture.</title>
        <authorList>
            <person name="Gilroy R."/>
            <person name="Ravi A."/>
            <person name="Getino M."/>
            <person name="Pursley I."/>
            <person name="Horton D.L."/>
            <person name="Alikhan N.F."/>
            <person name="Baker D."/>
            <person name="Gharbi K."/>
            <person name="Hall N."/>
            <person name="Watson M."/>
            <person name="Adriaenssens E.M."/>
            <person name="Foster-Nyarko E."/>
            <person name="Jarju S."/>
            <person name="Secka A."/>
            <person name="Antonio M."/>
            <person name="Oren A."/>
            <person name="Chaudhuri R.R."/>
            <person name="La Ragione R."/>
            <person name="Hildebrand F."/>
            <person name="Pallen M.J."/>
        </authorList>
    </citation>
    <scope>NUCLEOTIDE SEQUENCE</scope>
    <source>
        <strain evidence="6">CHK188-16595</strain>
    </source>
</reference>
<evidence type="ECO:0000256" key="1">
    <source>
        <dbReference type="ARBA" id="ARBA00009437"/>
    </source>
</evidence>
<dbReference type="PROSITE" id="PS50931">
    <property type="entry name" value="HTH_LYSR"/>
    <property type="match status" value="1"/>
</dbReference>
<dbReference type="Pfam" id="PF03466">
    <property type="entry name" value="LysR_substrate"/>
    <property type="match status" value="1"/>
</dbReference>
<sequence>MNTVQLECFMEVCTCLNFSRAAENLRMTQPAVSHQINSLEAELGTKLFNRTSKSVELTRDGIRFMGPASDALKILRNAKARISEKSVSEVLPLGVTCREIQMCGVLPRVLRRIAEELPLCRPVVKIAPFMPVNVLTENETVDVIFSYKADTPTHNRILYKELKKCPVCCVCSKNSELAKYDSLKIADLQGKSIALISRQRDIPEIYKVVTATSAVLKQSQIYLCDNYECAKPLVQAGLCFCVQTDLPMKKEESLKYIPITDSSPVSFGVYYSTLKANPVLKRFIEITRSMLGGKENL</sequence>
<dbReference type="PANTHER" id="PTHR30346">
    <property type="entry name" value="TRANSCRIPTIONAL DUAL REGULATOR HCAR-RELATED"/>
    <property type="match status" value="1"/>
</dbReference>
<evidence type="ECO:0000256" key="3">
    <source>
        <dbReference type="ARBA" id="ARBA00023125"/>
    </source>
</evidence>
<organism evidence="6 7">
    <name type="scientific">Candidatus Eubacterium faecale</name>
    <dbReference type="NCBI Taxonomy" id="2838568"/>
    <lineage>
        <taxon>Bacteria</taxon>
        <taxon>Bacillati</taxon>
        <taxon>Bacillota</taxon>
        <taxon>Clostridia</taxon>
        <taxon>Eubacteriales</taxon>
        <taxon>Eubacteriaceae</taxon>
        <taxon>Eubacterium</taxon>
    </lineage>
</organism>
<dbReference type="InterPro" id="IPR000847">
    <property type="entry name" value="LysR_HTH_N"/>
</dbReference>
<dbReference type="GO" id="GO:0003700">
    <property type="term" value="F:DNA-binding transcription factor activity"/>
    <property type="evidence" value="ECO:0007669"/>
    <property type="project" value="InterPro"/>
</dbReference>
<comment type="similarity">
    <text evidence="1">Belongs to the LysR transcriptional regulatory family.</text>
</comment>
<evidence type="ECO:0000256" key="4">
    <source>
        <dbReference type="ARBA" id="ARBA00023163"/>
    </source>
</evidence>
<dbReference type="InterPro" id="IPR036388">
    <property type="entry name" value="WH-like_DNA-bd_sf"/>
</dbReference>
<dbReference type="EMBL" id="DWXN01000008">
    <property type="protein sequence ID" value="HJB74742.1"/>
    <property type="molecule type" value="Genomic_DNA"/>
</dbReference>
<dbReference type="GO" id="GO:0032993">
    <property type="term" value="C:protein-DNA complex"/>
    <property type="evidence" value="ECO:0007669"/>
    <property type="project" value="TreeGrafter"/>
</dbReference>
<dbReference type="SUPFAM" id="SSF53850">
    <property type="entry name" value="Periplasmic binding protein-like II"/>
    <property type="match status" value="1"/>
</dbReference>
<evidence type="ECO:0000259" key="5">
    <source>
        <dbReference type="PROSITE" id="PS50931"/>
    </source>
</evidence>
<dbReference type="Proteomes" id="UP000823877">
    <property type="component" value="Unassembled WGS sequence"/>
</dbReference>
<reference evidence="6" key="2">
    <citation type="submission" date="2021-04" db="EMBL/GenBank/DDBJ databases">
        <authorList>
            <person name="Gilroy R."/>
        </authorList>
    </citation>
    <scope>NUCLEOTIDE SEQUENCE</scope>
    <source>
        <strain evidence="6">CHK188-16595</strain>
    </source>
</reference>
<proteinExistence type="inferred from homology"/>
<keyword evidence="3" id="KW-0238">DNA-binding</keyword>
<gene>
    <name evidence="6" type="ORF">IAA37_03605</name>
</gene>
<dbReference type="FunFam" id="1.10.10.10:FF:000001">
    <property type="entry name" value="LysR family transcriptional regulator"/>
    <property type="match status" value="1"/>
</dbReference>
<evidence type="ECO:0000256" key="2">
    <source>
        <dbReference type="ARBA" id="ARBA00023015"/>
    </source>
</evidence>
<keyword evidence="4" id="KW-0804">Transcription</keyword>
<dbReference type="AlphaFoldDB" id="A0A9D2S8M8"/>
<dbReference type="Pfam" id="PF00126">
    <property type="entry name" value="HTH_1"/>
    <property type="match status" value="1"/>
</dbReference>
<name>A0A9D2S8M8_9FIRM</name>
<evidence type="ECO:0000313" key="7">
    <source>
        <dbReference type="Proteomes" id="UP000823877"/>
    </source>
</evidence>
<dbReference type="SUPFAM" id="SSF46785">
    <property type="entry name" value="Winged helix' DNA-binding domain"/>
    <property type="match status" value="1"/>
</dbReference>
<evidence type="ECO:0000313" key="6">
    <source>
        <dbReference type="EMBL" id="HJB74742.1"/>
    </source>
</evidence>
<protein>
    <submittedName>
        <fullName evidence="6">LysR family transcriptional regulator</fullName>
    </submittedName>
</protein>
<keyword evidence="2" id="KW-0805">Transcription regulation</keyword>